<accession>A0A1H3GR72</accession>
<protein>
    <submittedName>
        <fullName evidence="5">Uncharacterized domain 1-containing protein</fullName>
    </submittedName>
</protein>
<evidence type="ECO:0000256" key="1">
    <source>
        <dbReference type="ARBA" id="ARBA00008324"/>
    </source>
</evidence>
<dbReference type="OrthoDB" id="3685487at2"/>
<evidence type="ECO:0000313" key="5">
    <source>
        <dbReference type="EMBL" id="SDY05771.1"/>
    </source>
</evidence>
<keyword evidence="6" id="KW-1185">Reference proteome</keyword>
<dbReference type="InterPro" id="IPR006683">
    <property type="entry name" value="Thioestr_dom"/>
</dbReference>
<evidence type="ECO:0000259" key="4">
    <source>
        <dbReference type="Pfam" id="PF13622"/>
    </source>
</evidence>
<dbReference type="EMBL" id="FNON01000004">
    <property type="protein sequence ID" value="SDY05771.1"/>
    <property type="molecule type" value="Genomic_DNA"/>
</dbReference>
<gene>
    <name evidence="5" type="ORF">SAMN05421504_104369</name>
</gene>
<keyword evidence="2" id="KW-0378">Hydrolase</keyword>
<name>A0A1H3GR72_9PSEU</name>
<dbReference type="GO" id="GO:0047617">
    <property type="term" value="F:fatty acyl-CoA hydrolase activity"/>
    <property type="evidence" value="ECO:0007669"/>
    <property type="project" value="InterPro"/>
</dbReference>
<evidence type="ECO:0000313" key="6">
    <source>
        <dbReference type="Proteomes" id="UP000199515"/>
    </source>
</evidence>
<dbReference type="PANTHER" id="PTHR21660:SF1">
    <property type="entry name" value="ACYL-COENZYME A THIOESTERASE 13"/>
    <property type="match status" value="1"/>
</dbReference>
<dbReference type="STRING" id="589385.SAMN05421504_104369"/>
<reference evidence="5 6" key="1">
    <citation type="submission" date="2016-10" db="EMBL/GenBank/DDBJ databases">
        <authorList>
            <person name="de Groot N.N."/>
        </authorList>
    </citation>
    <scope>NUCLEOTIDE SEQUENCE [LARGE SCALE GENOMIC DNA]</scope>
    <source>
        <strain evidence="5 6">CPCC 202699</strain>
    </source>
</reference>
<dbReference type="Gene3D" id="3.10.129.10">
    <property type="entry name" value="Hotdog Thioesterase"/>
    <property type="match status" value="2"/>
</dbReference>
<dbReference type="InterPro" id="IPR049449">
    <property type="entry name" value="TesB_ACOT8-like_N"/>
</dbReference>
<dbReference type="InterPro" id="IPR003736">
    <property type="entry name" value="PAAI_dom"/>
</dbReference>
<sequence>MSATSHTAGPARAMIGCVDTTWLDESPFLRDLGVRWHDGEVVMTVTEPHTAHGALHGGATAALALAAAQATMRAEDPETDPSTTSLHVTYARSGRGSRFTAASTTLRRARELGFHQTEIRDEAGQVIAGASSTLADGRQGTGVAPDAPVPPGDPAVFTKAAEAIPFLRGRKLRFEGVGPGELELSMGLAERNLDAKGRFDEGALVTLIDMAGTSVPWTLARSGNGGATISLHAQFLGPAPAEPVTARATVRAHDERVFWTDITVFTTADRKIHALSQLAYRFA</sequence>
<dbReference type="Pfam" id="PF13622">
    <property type="entry name" value="4HBT_3"/>
    <property type="match status" value="1"/>
</dbReference>
<evidence type="ECO:0000259" key="3">
    <source>
        <dbReference type="Pfam" id="PF03061"/>
    </source>
</evidence>
<dbReference type="PANTHER" id="PTHR21660">
    <property type="entry name" value="THIOESTERASE SUPERFAMILY MEMBER-RELATED"/>
    <property type="match status" value="1"/>
</dbReference>
<organism evidence="5 6">
    <name type="scientific">Amycolatopsis xylanica</name>
    <dbReference type="NCBI Taxonomy" id="589385"/>
    <lineage>
        <taxon>Bacteria</taxon>
        <taxon>Bacillati</taxon>
        <taxon>Actinomycetota</taxon>
        <taxon>Actinomycetes</taxon>
        <taxon>Pseudonocardiales</taxon>
        <taxon>Pseudonocardiaceae</taxon>
        <taxon>Amycolatopsis</taxon>
    </lineage>
</organism>
<dbReference type="AlphaFoldDB" id="A0A1H3GR72"/>
<dbReference type="SUPFAM" id="SSF54637">
    <property type="entry name" value="Thioesterase/thiol ester dehydrase-isomerase"/>
    <property type="match status" value="2"/>
</dbReference>
<dbReference type="CDD" id="cd03443">
    <property type="entry name" value="PaaI_thioesterase"/>
    <property type="match status" value="1"/>
</dbReference>
<proteinExistence type="inferred from homology"/>
<dbReference type="InterPro" id="IPR029069">
    <property type="entry name" value="HotDog_dom_sf"/>
</dbReference>
<evidence type="ECO:0000256" key="2">
    <source>
        <dbReference type="ARBA" id="ARBA00022801"/>
    </source>
</evidence>
<comment type="similarity">
    <text evidence="1">Belongs to the thioesterase PaaI family.</text>
</comment>
<feature type="domain" description="Acyl-CoA thioesterase-like N-terminal HotDog" evidence="4">
    <location>
        <begin position="47"/>
        <end position="131"/>
    </location>
</feature>
<dbReference type="InterPro" id="IPR039298">
    <property type="entry name" value="ACOT13"/>
</dbReference>
<dbReference type="NCBIfam" id="TIGR00369">
    <property type="entry name" value="unchar_dom_1"/>
    <property type="match status" value="1"/>
</dbReference>
<dbReference type="Pfam" id="PF03061">
    <property type="entry name" value="4HBT"/>
    <property type="match status" value="1"/>
</dbReference>
<feature type="domain" description="Thioesterase" evidence="3">
    <location>
        <begin position="202"/>
        <end position="269"/>
    </location>
</feature>
<dbReference type="Proteomes" id="UP000199515">
    <property type="component" value="Unassembled WGS sequence"/>
</dbReference>